<dbReference type="InterPro" id="IPR012373">
    <property type="entry name" value="Ferrdict_sens_TM"/>
</dbReference>
<feature type="transmembrane region" description="Helical" evidence="1">
    <location>
        <begin position="78"/>
        <end position="99"/>
    </location>
</feature>
<evidence type="ECO:0000259" key="3">
    <source>
        <dbReference type="Pfam" id="PF16344"/>
    </source>
</evidence>
<dbReference type="PIRSF" id="PIRSF018266">
    <property type="entry name" value="FecR"/>
    <property type="match status" value="1"/>
</dbReference>
<evidence type="ECO:0000256" key="1">
    <source>
        <dbReference type="SAM" id="Phobius"/>
    </source>
</evidence>
<dbReference type="Proteomes" id="UP001199919">
    <property type="component" value="Unassembled WGS sequence"/>
</dbReference>
<dbReference type="EMBL" id="JAJPWV010000005">
    <property type="protein sequence ID" value="MCD8742122.1"/>
    <property type="molecule type" value="Genomic_DNA"/>
</dbReference>
<evidence type="ECO:0000313" key="5">
    <source>
        <dbReference type="Proteomes" id="UP001199919"/>
    </source>
</evidence>
<keyword evidence="5" id="KW-1185">Reference proteome</keyword>
<name>A0ABS8U703_9SPHI</name>
<dbReference type="PANTHER" id="PTHR30273">
    <property type="entry name" value="PERIPLASMIC SIGNAL SENSOR AND SIGMA FACTOR ACTIVATOR FECR-RELATED"/>
    <property type="match status" value="1"/>
</dbReference>
<keyword evidence="1" id="KW-1133">Transmembrane helix</keyword>
<gene>
    <name evidence="4" type="ORF">LT679_16040</name>
</gene>
<keyword evidence="1" id="KW-0812">Transmembrane</keyword>
<evidence type="ECO:0000313" key="4">
    <source>
        <dbReference type="EMBL" id="MCD8742122.1"/>
    </source>
</evidence>
<evidence type="ECO:0000259" key="2">
    <source>
        <dbReference type="Pfam" id="PF04773"/>
    </source>
</evidence>
<protein>
    <submittedName>
        <fullName evidence="4">DUF4974 domain-containing protein</fullName>
    </submittedName>
</protein>
<sequence length="385" mass="42513">MNDLDKKYFADLLKRYRNGKATEEEINFLVAYYNVFDINEDAIDETDNTHSESVKHRLKSRIDEQIGFNNTNHYKSVWLRYAAAAVILIGIMAGGYTFFSRKHKTQQLATVTDVAPGGNKAVLTLGNGQRIVLDDSGKGEIARQAGISITKTADGQIIYKTAGNTDNADQPAVQNTVSTPKGGQYTVILPDGTSVFLNAASTITYPSYFAGNERLVKLNGEAYFEVTKNKAMPFRVSSNNQVVEVLGTHFNINAYTDEGVIKTTLLEGSVKVISGASAITIKPGQQAVVNGSSISSKQVDLDEEIAWKNGVFAFEDADLRSVMRQVSRWYDVDVVYDDNLPDDKFYGEISRNSKLSEVFKILELNNFKFTLKGKTVTVSYAPKAL</sequence>
<feature type="domain" description="FecR protein" evidence="2">
    <location>
        <begin position="176"/>
        <end position="271"/>
    </location>
</feature>
<dbReference type="Gene3D" id="3.55.50.30">
    <property type="match status" value="1"/>
</dbReference>
<accession>A0ABS8U703</accession>
<dbReference type="Pfam" id="PF04773">
    <property type="entry name" value="FecR"/>
    <property type="match status" value="1"/>
</dbReference>
<reference evidence="4 5" key="1">
    <citation type="submission" date="2021-12" db="EMBL/GenBank/DDBJ databases">
        <title>Mucilaginibacter roseus genome.</title>
        <authorList>
            <person name="Ferreira J.R."/>
            <person name="Newman J.D."/>
        </authorList>
    </citation>
    <scope>NUCLEOTIDE SEQUENCE [LARGE SCALE GENOMIC DNA]</scope>
    <source>
        <strain evidence="4 5">LMG 28454</strain>
    </source>
</reference>
<comment type="caution">
    <text evidence="4">The sequence shown here is derived from an EMBL/GenBank/DDBJ whole genome shotgun (WGS) entry which is preliminary data.</text>
</comment>
<dbReference type="Gene3D" id="2.60.120.1440">
    <property type="match status" value="1"/>
</dbReference>
<proteinExistence type="predicted"/>
<dbReference type="InterPro" id="IPR032508">
    <property type="entry name" value="FecR_C"/>
</dbReference>
<keyword evidence="1" id="KW-0472">Membrane</keyword>
<dbReference type="Pfam" id="PF16344">
    <property type="entry name" value="FecR_C"/>
    <property type="match status" value="1"/>
</dbReference>
<dbReference type="InterPro" id="IPR006860">
    <property type="entry name" value="FecR"/>
</dbReference>
<dbReference type="RefSeq" id="WP_232178681.1">
    <property type="nucleotide sequence ID" value="NZ_JAJPWV010000005.1"/>
</dbReference>
<dbReference type="PANTHER" id="PTHR30273:SF2">
    <property type="entry name" value="PROTEIN FECR"/>
    <property type="match status" value="1"/>
</dbReference>
<organism evidence="4 5">
    <name type="scientific">Mucilaginibacter roseus</name>
    <dbReference type="NCBI Taxonomy" id="1528868"/>
    <lineage>
        <taxon>Bacteria</taxon>
        <taxon>Pseudomonadati</taxon>
        <taxon>Bacteroidota</taxon>
        <taxon>Sphingobacteriia</taxon>
        <taxon>Sphingobacteriales</taxon>
        <taxon>Sphingobacteriaceae</taxon>
        <taxon>Mucilaginibacter</taxon>
    </lineage>
</organism>
<feature type="domain" description="Protein FecR C-terminal" evidence="3">
    <location>
        <begin position="312"/>
        <end position="378"/>
    </location>
</feature>